<dbReference type="GO" id="GO:0030246">
    <property type="term" value="F:carbohydrate binding"/>
    <property type="evidence" value="ECO:0007669"/>
    <property type="project" value="UniProtKB-KW"/>
</dbReference>
<dbReference type="Pfam" id="PF00059">
    <property type="entry name" value="Lectin_C"/>
    <property type="match status" value="1"/>
</dbReference>
<dbReference type="Gene3D" id="3.10.100.10">
    <property type="entry name" value="Mannose-Binding Protein A, subunit A"/>
    <property type="match status" value="1"/>
</dbReference>
<evidence type="ECO:0000256" key="1">
    <source>
        <dbReference type="ARBA" id="ARBA00022734"/>
    </source>
</evidence>
<name>A0A8C9DE70_PROSS</name>
<evidence type="ECO:0000313" key="4">
    <source>
        <dbReference type="Ensembl" id="ENSPSMP00000002705.1"/>
    </source>
</evidence>
<keyword evidence="5" id="KW-1185">Reference proteome</keyword>
<reference evidence="4" key="2">
    <citation type="submission" date="2025-09" db="UniProtKB">
        <authorList>
            <consortium name="Ensembl"/>
        </authorList>
    </citation>
    <scope>IDENTIFICATION</scope>
</reference>
<dbReference type="AlphaFoldDB" id="A0A8C9DE70"/>
<dbReference type="Ensembl" id="ENSPSMT00000003239.1">
    <property type="protein sequence ID" value="ENSPSMP00000002705.1"/>
    <property type="gene ID" value="ENSPSMG00000002159.1"/>
</dbReference>
<dbReference type="Proteomes" id="UP000694414">
    <property type="component" value="Unplaced"/>
</dbReference>
<evidence type="ECO:0000256" key="2">
    <source>
        <dbReference type="ARBA" id="ARBA00023157"/>
    </source>
</evidence>
<accession>A0A8C9DE70</accession>
<dbReference type="PROSITE" id="PS00615">
    <property type="entry name" value="C_TYPE_LECTIN_1"/>
    <property type="match status" value="1"/>
</dbReference>
<dbReference type="InterPro" id="IPR001304">
    <property type="entry name" value="C-type_lectin-like"/>
</dbReference>
<dbReference type="PROSITE" id="PS50041">
    <property type="entry name" value="C_TYPE_LECTIN_2"/>
    <property type="match status" value="1"/>
</dbReference>
<dbReference type="InterPro" id="IPR016187">
    <property type="entry name" value="CTDL_fold"/>
</dbReference>
<proteinExistence type="predicted"/>
<dbReference type="SUPFAM" id="SSF56436">
    <property type="entry name" value="C-type lectin-like"/>
    <property type="match status" value="1"/>
</dbReference>
<organism evidence="4 5">
    <name type="scientific">Prolemur simus</name>
    <name type="common">Greater bamboo lemur</name>
    <name type="synonym">Hapalemur simus</name>
    <dbReference type="NCBI Taxonomy" id="1328070"/>
    <lineage>
        <taxon>Eukaryota</taxon>
        <taxon>Metazoa</taxon>
        <taxon>Chordata</taxon>
        <taxon>Craniata</taxon>
        <taxon>Vertebrata</taxon>
        <taxon>Euteleostomi</taxon>
        <taxon>Mammalia</taxon>
        <taxon>Eutheria</taxon>
        <taxon>Euarchontoglires</taxon>
        <taxon>Primates</taxon>
        <taxon>Strepsirrhini</taxon>
        <taxon>Lemuriformes</taxon>
        <taxon>Lemuridae</taxon>
        <taxon>Prolemur</taxon>
    </lineage>
</organism>
<protein>
    <recommendedName>
        <fullName evidence="3">C-type lectin domain-containing protein</fullName>
    </recommendedName>
</protein>
<keyword evidence="2" id="KW-1015">Disulfide bond</keyword>
<sequence>VVGCGLWIGWCGLCSFTKHWNSGEPNNIGGEDCVEIFSQGWNDHRCDIAKFWICKKSAASSPGY</sequence>
<reference evidence="4" key="1">
    <citation type="submission" date="2025-08" db="UniProtKB">
        <authorList>
            <consortium name="Ensembl"/>
        </authorList>
    </citation>
    <scope>IDENTIFICATION</scope>
</reference>
<evidence type="ECO:0000313" key="5">
    <source>
        <dbReference type="Proteomes" id="UP000694414"/>
    </source>
</evidence>
<keyword evidence="1" id="KW-0430">Lectin</keyword>
<evidence type="ECO:0000259" key="3">
    <source>
        <dbReference type="PROSITE" id="PS50041"/>
    </source>
</evidence>
<dbReference type="InterPro" id="IPR016186">
    <property type="entry name" value="C-type_lectin-like/link_sf"/>
</dbReference>
<dbReference type="InterPro" id="IPR018378">
    <property type="entry name" value="C-type_lectin_CS"/>
</dbReference>
<feature type="domain" description="C-type lectin" evidence="3">
    <location>
        <begin position="7"/>
        <end position="55"/>
    </location>
</feature>
<dbReference type="GeneTree" id="ENSGT00960000189690"/>